<dbReference type="Proteomes" id="UP000054498">
    <property type="component" value="Unassembled WGS sequence"/>
</dbReference>
<evidence type="ECO:0000256" key="1">
    <source>
        <dbReference type="ARBA" id="ARBA00004370"/>
    </source>
</evidence>
<organism evidence="8 9">
    <name type="scientific">Monoraphidium neglectum</name>
    <dbReference type="NCBI Taxonomy" id="145388"/>
    <lineage>
        <taxon>Eukaryota</taxon>
        <taxon>Viridiplantae</taxon>
        <taxon>Chlorophyta</taxon>
        <taxon>core chlorophytes</taxon>
        <taxon>Chlorophyceae</taxon>
        <taxon>CS clade</taxon>
        <taxon>Sphaeropleales</taxon>
        <taxon>Selenastraceae</taxon>
        <taxon>Monoraphidium</taxon>
    </lineage>
</organism>
<proteinExistence type="predicted"/>
<evidence type="ECO:0000313" key="9">
    <source>
        <dbReference type="Proteomes" id="UP000054498"/>
    </source>
</evidence>
<keyword evidence="5 6" id="KW-0472">Membrane</keyword>
<dbReference type="KEGG" id="mng:MNEG_7896"/>
<evidence type="ECO:0000256" key="5">
    <source>
        <dbReference type="ARBA" id="ARBA00023136"/>
    </source>
</evidence>
<dbReference type="EMBL" id="KK101661">
    <property type="protein sequence ID" value="KIZ00068.1"/>
    <property type="molecule type" value="Genomic_DNA"/>
</dbReference>
<sequence length="125" mass="13035">MINVWSASALHIFAPRRGAALAEAGGGWERRAVWLGVTCVCVAFSTLVAVTAPFFSELMGLIGSLGDIMSMFGLPCIFAIKLLKLGRTETALCCCLAAVAVALSGCGLVSSAQQLVEAFRGRPGR</sequence>
<dbReference type="GO" id="GO:0006865">
    <property type="term" value="P:amino acid transport"/>
    <property type="evidence" value="ECO:0007669"/>
    <property type="project" value="UniProtKB-KW"/>
</dbReference>
<keyword evidence="4 6" id="KW-1133">Transmembrane helix</keyword>
<evidence type="ECO:0000256" key="6">
    <source>
        <dbReference type="SAM" id="Phobius"/>
    </source>
</evidence>
<evidence type="ECO:0000259" key="7">
    <source>
        <dbReference type="Pfam" id="PF01490"/>
    </source>
</evidence>
<keyword evidence="9" id="KW-1185">Reference proteome</keyword>
<name>A0A0D2JLG5_9CHLO</name>
<dbReference type="GeneID" id="25740772"/>
<evidence type="ECO:0000256" key="2">
    <source>
        <dbReference type="ARBA" id="ARBA00022692"/>
    </source>
</evidence>
<feature type="transmembrane region" description="Helical" evidence="6">
    <location>
        <begin position="89"/>
        <end position="112"/>
    </location>
</feature>
<feature type="domain" description="Amino acid transporter transmembrane" evidence="7">
    <location>
        <begin position="29"/>
        <end position="110"/>
    </location>
</feature>
<dbReference type="OrthoDB" id="40134at2759"/>
<feature type="transmembrane region" description="Helical" evidence="6">
    <location>
        <begin position="32"/>
        <end position="55"/>
    </location>
</feature>
<feature type="transmembrane region" description="Helical" evidence="6">
    <location>
        <begin position="62"/>
        <end position="83"/>
    </location>
</feature>
<comment type="subcellular location">
    <subcellularLocation>
        <location evidence="1">Membrane</location>
    </subcellularLocation>
</comment>
<dbReference type="GO" id="GO:0016020">
    <property type="term" value="C:membrane"/>
    <property type="evidence" value="ECO:0007669"/>
    <property type="project" value="UniProtKB-SubCell"/>
</dbReference>
<keyword evidence="2 6" id="KW-0812">Transmembrane</keyword>
<protein>
    <recommendedName>
        <fullName evidence="7">Amino acid transporter transmembrane domain-containing protein</fullName>
    </recommendedName>
</protein>
<dbReference type="Pfam" id="PF01490">
    <property type="entry name" value="Aa_trans"/>
    <property type="match status" value="1"/>
</dbReference>
<dbReference type="InterPro" id="IPR013057">
    <property type="entry name" value="AA_transpt_TM"/>
</dbReference>
<dbReference type="AlphaFoldDB" id="A0A0D2JLG5"/>
<evidence type="ECO:0000256" key="4">
    <source>
        <dbReference type="ARBA" id="ARBA00022989"/>
    </source>
</evidence>
<reference evidence="8 9" key="1">
    <citation type="journal article" date="2013" name="BMC Genomics">
        <title>Reconstruction of the lipid metabolism for the microalga Monoraphidium neglectum from its genome sequence reveals characteristics suitable for biofuel production.</title>
        <authorList>
            <person name="Bogen C."/>
            <person name="Al-Dilaimi A."/>
            <person name="Albersmeier A."/>
            <person name="Wichmann J."/>
            <person name="Grundmann M."/>
            <person name="Rupp O."/>
            <person name="Lauersen K.J."/>
            <person name="Blifernez-Klassen O."/>
            <person name="Kalinowski J."/>
            <person name="Goesmann A."/>
            <person name="Mussgnug J.H."/>
            <person name="Kruse O."/>
        </authorList>
    </citation>
    <scope>NUCLEOTIDE SEQUENCE [LARGE SCALE GENOMIC DNA]</scope>
    <source>
        <strain evidence="8 9">SAG 48.87</strain>
    </source>
</reference>
<keyword evidence="3" id="KW-0813">Transport</keyword>
<evidence type="ECO:0000313" key="8">
    <source>
        <dbReference type="EMBL" id="KIZ00068.1"/>
    </source>
</evidence>
<keyword evidence="3" id="KW-0029">Amino-acid transport</keyword>
<dbReference type="RefSeq" id="XP_013899087.1">
    <property type="nucleotide sequence ID" value="XM_014043633.1"/>
</dbReference>
<evidence type="ECO:0000256" key="3">
    <source>
        <dbReference type="ARBA" id="ARBA00022970"/>
    </source>
</evidence>
<accession>A0A0D2JLG5</accession>
<gene>
    <name evidence="8" type="ORF">MNEG_7896</name>
</gene>